<evidence type="ECO:0000256" key="1">
    <source>
        <dbReference type="ARBA" id="ARBA00004429"/>
    </source>
</evidence>
<dbReference type="PATRIC" id="fig|1543721.4.peg.1844"/>
<evidence type="ECO:0000256" key="8">
    <source>
        <dbReference type="ARBA" id="ARBA00029447"/>
    </source>
</evidence>
<keyword evidence="6 10" id="KW-0472">Membrane</keyword>
<feature type="domain" description="HAMP" evidence="13">
    <location>
        <begin position="213"/>
        <end position="267"/>
    </location>
</feature>
<dbReference type="PANTHER" id="PTHR32089:SF119">
    <property type="entry name" value="METHYL-ACCEPTING CHEMOTAXIS PROTEIN CTPL"/>
    <property type="match status" value="1"/>
</dbReference>
<evidence type="ECO:0000256" key="10">
    <source>
        <dbReference type="SAM" id="Phobius"/>
    </source>
</evidence>
<dbReference type="CDD" id="cd11386">
    <property type="entry name" value="MCP_signal"/>
    <property type="match status" value="1"/>
</dbReference>
<evidence type="ECO:0000256" key="9">
    <source>
        <dbReference type="PROSITE-ProRule" id="PRU00284"/>
    </source>
</evidence>
<evidence type="ECO:0000256" key="6">
    <source>
        <dbReference type="ARBA" id="ARBA00023136"/>
    </source>
</evidence>
<protein>
    <submittedName>
        <fullName evidence="14">Chemotaxis protein</fullName>
    </submittedName>
</protein>
<dbReference type="EMBL" id="CP011412">
    <property type="protein sequence ID" value="AKH20452.1"/>
    <property type="molecule type" value="Genomic_DNA"/>
</dbReference>
<keyword evidence="15" id="KW-1185">Reference proteome</keyword>
<dbReference type="PANTHER" id="PTHR32089">
    <property type="entry name" value="METHYL-ACCEPTING CHEMOTAXIS PROTEIN MCPB"/>
    <property type="match status" value="1"/>
</dbReference>
<dbReference type="Pfam" id="PF17200">
    <property type="entry name" value="sCache_2"/>
    <property type="match status" value="1"/>
</dbReference>
<comment type="similarity">
    <text evidence="8">Belongs to the methyl-accepting chemotaxis (MCP) protein family.</text>
</comment>
<name>A0A0F7JXQ1_9GAMM</name>
<evidence type="ECO:0000313" key="14">
    <source>
        <dbReference type="EMBL" id="AKH20452.1"/>
    </source>
</evidence>
<dbReference type="InterPro" id="IPR003660">
    <property type="entry name" value="HAMP_dom"/>
</dbReference>
<dbReference type="RefSeq" id="WP_046859387.1">
    <property type="nucleotide sequence ID" value="NZ_CP011412.1"/>
</dbReference>
<sequence length="544" mass="58791">MNILRRLNITHRLWALITLAIIGTAAITVFSLLQFRSGLLYEKELQTRNLTETAYSIIADFHARADKGELEQQTAQKDALDSIRALRYEDGNYFWVIDMDAVTLMHPIKPSLEGKDLSGLKDANGTAIFASFVKKAKESGEGMVPYLWPKPGSENPVRKVSYIKGFKPWGWVVGTGIYIDDVESVFWNNATTLSVSTGIVLLILISVSLIIARSISNPLLLTTEAMHNIAAGDGDLTQRLDSDGRDEVARLAGAFNEFAIKVQNTITQVSIASNQIAISADELTAITAQSHEGMDQQRNETHQVATAVTEMAATVHEIAQSAENTATAARDANSEATAGRGVVEETSQAIHQLAGEVEKASSVINRLETESGAIGSVLDVIRSIAEQTNLLALNAAIEAARAGEQGRGFAVVADEVRTLASRTQHSTQEIQEMIERLQSGTSEAVQVMEQSQSTTQLTVDKARAAAESLNKIVQSVTTISDMNTQIASAAEEQSAVAKEIDQSIVQISQLAEQATSSTDQVVTSSHALAKLSEDLQAQVRQFKI</sequence>
<evidence type="ECO:0000313" key="15">
    <source>
        <dbReference type="Proteomes" id="UP000034410"/>
    </source>
</evidence>
<accession>A0A0F7JXQ1</accession>
<dbReference type="PRINTS" id="PR00260">
    <property type="entry name" value="CHEMTRNSDUCR"/>
</dbReference>
<dbReference type="InterPro" id="IPR000727">
    <property type="entry name" value="T_SNARE_dom"/>
</dbReference>
<dbReference type="PROSITE" id="PS50885">
    <property type="entry name" value="HAMP"/>
    <property type="match status" value="1"/>
</dbReference>
<dbReference type="GO" id="GO:0007165">
    <property type="term" value="P:signal transduction"/>
    <property type="evidence" value="ECO:0007669"/>
    <property type="project" value="UniProtKB-KW"/>
</dbReference>
<evidence type="ECO:0000256" key="7">
    <source>
        <dbReference type="ARBA" id="ARBA00023224"/>
    </source>
</evidence>
<dbReference type="SMART" id="SM00283">
    <property type="entry name" value="MA"/>
    <property type="match status" value="1"/>
</dbReference>
<evidence type="ECO:0000256" key="2">
    <source>
        <dbReference type="ARBA" id="ARBA00022475"/>
    </source>
</evidence>
<proteinExistence type="inferred from homology"/>
<reference evidence="14 15" key="1">
    <citation type="journal article" date="2015" name="Genome Announc.">
        <title>Complete Genome Sequence of Sedimenticola thiotaurini Strain SIP-G1, a Polyphosphate- and Polyhydroxyalkanoate-Accumulating Sulfur-Oxidizing Gammaproteobacterium Isolated from Salt Marsh Sediments.</title>
        <authorList>
            <person name="Flood B.E."/>
            <person name="Jones D.S."/>
            <person name="Bailey J.V."/>
        </authorList>
    </citation>
    <scope>NUCLEOTIDE SEQUENCE [LARGE SCALE GENOMIC DNA]</scope>
    <source>
        <strain evidence="14 15">SIP-G1</strain>
    </source>
</reference>
<dbReference type="Gene3D" id="3.30.450.20">
    <property type="entry name" value="PAS domain"/>
    <property type="match status" value="1"/>
</dbReference>
<feature type="transmembrane region" description="Helical" evidence="10">
    <location>
        <begin position="12"/>
        <end position="33"/>
    </location>
</feature>
<dbReference type="Pfam" id="PF00015">
    <property type="entry name" value="MCPsignal"/>
    <property type="match status" value="1"/>
</dbReference>
<dbReference type="KEGG" id="seds:AAY24_08915"/>
<evidence type="ECO:0000259" key="13">
    <source>
        <dbReference type="PROSITE" id="PS50885"/>
    </source>
</evidence>
<evidence type="ECO:0000259" key="11">
    <source>
        <dbReference type="PROSITE" id="PS50111"/>
    </source>
</evidence>
<dbReference type="GO" id="GO:0005886">
    <property type="term" value="C:plasma membrane"/>
    <property type="evidence" value="ECO:0007669"/>
    <property type="project" value="UniProtKB-SubCell"/>
</dbReference>
<keyword evidence="7 9" id="KW-0807">Transducer</keyword>
<dbReference type="SUPFAM" id="SSF58104">
    <property type="entry name" value="Methyl-accepting chemotaxis protein (MCP) signaling domain"/>
    <property type="match status" value="1"/>
</dbReference>
<dbReference type="PROSITE" id="PS50192">
    <property type="entry name" value="T_SNARE"/>
    <property type="match status" value="1"/>
</dbReference>
<evidence type="ECO:0000256" key="5">
    <source>
        <dbReference type="ARBA" id="ARBA00022989"/>
    </source>
</evidence>
<keyword evidence="3" id="KW-0997">Cell inner membrane</keyword>
<feature type="domain" description="T-SNARE coiled-coil homology" evidence="12">
    <location>
        <begin position="467"/>
        <end position="521"/>
    </location>
</feature>
<dbReference type="Gene3D" id="1.10.287.950">
    <property type="entry name" value="Methyl-accepting chemotaxis protein"/>
    <property type="match status" value="1"/>
</dbReference>
<evidence type="ECO:0000259" key="12">
    <source>
        <dbReference type="PROSITE" id="PS50192"/>
    </source>
</evidence>
<keyword evidence="2" id="KW-1003">Cell membrane</keyword>
<dbReference type="AlphaFoldDB" id="A0A0F7JXQ1"/>
<evidence type="ECO:0000256" key="4">
    <source>
        <dbReference type="ARBA" id="ARBA00022692"/>
    </source>
</evidence>
<dbReference type="OrthoDB" id="2489132at2"/>
<dbReference type="Proteomes" id="UP000034410">
    <property type="component" value="Chromosome"/>
</dbReference>
<dbReference type="SMART" id="SM01049">
    <property type="entry name" value="Cache_2"/>
    <property type="match status" value="1"/>
</dbReference>
<dbReference type="SMART" id="SM00304">
    <property type="entry name" value="HAMP"/>
    <property type="match status" value="1"/>
</dbReference>
<keyword evidence="4 10" id="KW-0812">Transmembrane</keyword>
<dbReference type="FunFam" id="1.10.287.950:FF:000001">
    <property type="entry name" value="Methyl-accepting chemotaxis sensory transducer"/>
    <property type="match status" value="1"/>
</dbReference>
<dbReference type="InterPro" id="IPR004090">
    <property type="entry name" value="Chemotax_Me-accpt_rcpt"/>
</dbReference>
<dbReference type="InterPro" id="IPR004089">
    <property type="entry name" value="MCPsignal_dom"/>
</dbReference>
<dbReference type="GO" id="GO:0006935">
    <property type="term" value="P:chemotaxis"/>
    <property type="evidence" value="ECO:0007669"/>
    <property type="project" value="InterPro"/>
</dbReference>
<feature type="domain" description="Methyl-accepting transducer" evidence="11">
    <location>
        <begin position="272"/>
        <end position="508"/>
    </location>
</feature>
<dbReference type="CDD" id="cd06225">
    <property type="entry name" value="HAMP"/>
    <property type="match status" value="1"/>
</dbReference>
<evidence type="ECO:0000256" key="3">
    <source>
        <dbReference type="ARBA" id="ARBA00022519"/>
    </source>
</evidence>
<dbReference type="GO" id="GO:0004888">
    <property type="term" value="F:transmembrane signaling receptor activity"/>
    <property type="evidence" value="ECO:0007669"/>
    <property type="project" value="InterPro"/>
</dbReference>
<keyword evidence="5 10" id="KW-1133">Transmembrane helix</keyword>
<dbReference type="Pfam" id="PF00672">
    <property type="entry name" value="HAMP"/>
    <property type="match status" value="1"/>
</dbReference>
<comment type="subcellular location">
    <subcellularLocation>
        <location evidence="1">Cell inner membrane</location>
        <topology evidence="1">Multi-pass membrane protein</topology>
    </subcellularLocation>
</comment>
<gene>
    <name evidence="14" type="ORF">AAY24_08915</name>
</gene>
<dbReference type="InterPro" id="IPR033480">
    <property type="entry name" value="sCache_2"/>
</dbReference>
<organism evidence="14 15">
    <name type="scientific">Sedimenticola thiotaurini</name>
    <dbReference type="NCBI Taxonomy" id="1543721"/>
    <lineage>
        <taxon>Bacteria</taxon>
        <taxon>Pseudomonadati</taxon>
        <taxon>Pseudomonadota</taxon>
        <taxon>Gammaproteobacteria</taxon>
        <taxon>Chromatiales</taxon>
        <taxon>Sedimenticolaceae</taxon>
        <taxon>Sedimenticola</taxon>
    </lineage>
</organism>
<dbReference type="PROSITE" id="PS50111">
    <property type="entry name" value="CHEMOTAXIS_TRANSDUC_2"/>
    <property type="match status" value="1"/>
</dbReference>